<accession>A0A673YVJ0</accession>
<keyword evidence="1" id="KW-0393">Immunoglobulin domain</keyword>
<dbReference type="GeneTree" id="ENSGT01030000234901"/>
<dbReference type="Gene3D" id="2.60.40.10">
    <property type="entry name" value="Immunoglobulins"/>
    <property type="match status" value="1"/>
</dbReference>
<dbReference type="AlphaFoldDB" id="A0A673YVJ0"/>
<dbReference type="SUPFAM" id="SSF48726">
    <property type="entry name" value="Immunoglobulin"/>
    <property type="match status" value="1"/>
</dbReference>
<evidence type="ECO:0000259" key="2">
    <source>
        <dbReference type="PROSITE" id="PS50835"/>
    </source>
</evidence>
<sequence length="270" mass="29787">LVLVKIPCLRTRFTVDIDTFVPVSSSIFTRSFAIALGLICTFRTKVRSSLGDRTHLIPERYDGCVVPWCLYLRTIVCTAEHGTFRRLAIAPKDEPDLWRSSIVLLRSWMIQKNPPSFSSRLSVIHPPLSPVSSTPVSPSMTLTISLSPGSVTPSASTATLLQGPSELVCLVLGFSPSDINITWLLDNVTDLAHQDWTPGAVYTCRVTHTTQTLALNISKPGVCLSVHSILIQGHFPGAKNHLFQPFLIQSQHVSLQHCIDLITYSFLLQV</sequence>
<dbReference type="InterPro" id="IPR036179">
    <property type="entry name" value="Ig-like_dom_sf"/>
</dbReference>
<reference evidence="3" key="1">
    <citation type="submission" date="2025-08" db="UniProtKB">
        <authorList>
            <consortium name="Ensembl"/>
        </authorList>
    </citation>
    <scope>IDENTIFICATION</scope>
</reference>
<dbReference type="InterPro" id="IPR013783">
    <property type="entry name" value="Ig-like_fold"/>
</dbReference>
<evidence type="ECO:0000313" key="3">
    <source>
        <dbReference type="Ensembl" id="ENSSTUP00000038125.1"/>
    </source>
</evidence>
<name>A0A673YVJ0_SALTR</name>
<dbReference type="InterPro" id="IPR007110">
    <property type="entry name" value="Ig-like_dom"/>
</dbReference>
<dbReference type="Ensembl" id="ENSSTUT00000039857.1">
    <property type="protein sequence ID" value="ENSSTUP00000038125.1"/>
    <property type="gene ID" value="ENSSTUG00000016267.1"/>
</dbReference>
<organism evidence="3 4">
    <name type="scientific">Salmo trutta</name>
    <name type="common">Brown trout</name>
    <dbReference type="NCBI Taxonomy" id="8032"/>
    <lineage>
        <taxon>Eukaryota</taxon>
        <taxon>Metazoa</taxon>
        <taxon>Chordata</taxon>
        <taxon>Craniata</taxon>
        <taxon>Vertebrata</taxon>
        <taxon>Euteleostomi</taxon>
        <taxon>Actinopterygii</taxon>
        <taxon>Neopterygii</taxon>
        <taxon>Teleostei</taxon>
        <taxon>Protacanthopterygii</taxon>
        <taxon>Salmoniformes</taxon>
        <taxon>Salmonidae</taxon>
        <taxon>Salmoninae</taxon>
        <taxon>Salmo</taxon>
    </lineage>
</organism>
<dbReference type="SMART" id="SM00407">
    <property type="entry name" value="IGc1"/>
    <property type="match status" value="1"/>
</dbReference>
<dbReference type="PROSITE" id="PS00290">
    <property type="entry name" value="IG_MHC"/>
    <property type="match status" value="1"/>
</dbReference>
<keyword evidence="4" id="KW-1185">Reference proteome</keyword>
<proteinExistence type="predicted"/>
<dbReference type="PROSITE" id="PS50835">
    <property type="entry name" value="IG_LIKE"/>
    <property type="match status" value="1"/>
</dbReference>
<reference evidence="3" key="2">
    <citation type="submission" date="2025-09" db="UniProtKB">
        <authorList>
            <consortium name="Ensembl"/>
        </authorList>
    </citation>
    <scope>IDENTIFICATION</scope>
</reference>
<dbReference type="InterPro" id="IPR003006">
    <property type="entry name" value="Ig/MHC_CS"/>
</dbReference>
<feature type="domain" description="Ig-like" evidence="2">
    <location>
        <begin position="138"/>
        <end position="216"/>
    </location>
</feature>
<dbReference type="Proteomes" id="UP000472277">
    <property type="component" value="Chromosome 32"/>
</dbReference>
<protein>
    <recommendedName>
        <fullName evidence="2">Ig-like domain-containing protein</fullName>
    </recommendedName>
</protein>
<evidence type="ECO:0000313" key="4">
    <source>
        <dbReference type="Proteomes" id="UP000472277"/>
    </source>
</evidence>
<dbReference type="Pfam" id="PF07654">
    <property type="entry name" value="C1-set"/>
    <property type="match status" value="1"/>
</dbReference>
<dbReference type="CDD" id="cd00098">
    <property type="entry name" value="IgC1"/>
    <property type="match status" value="1"/>
</dbReference>
<dbReference type="InParanoid" id="A0A673YVJ0"/>
<evidence type="ECO:0000256" key="1">
    <source>
        <dbReference type="ARBA" id="ARBA00023319"/>
    </source>
</evidence>
<dbReference type="InterPro" id="IPR003597">
    <property type="entry name" value="Ig_C1-set"/>
</dbReference>